<evidence type="ECO:0000256" key="1">
    <source>
        <dbReference type="ARBA" id="ARBA00004141"/>
    </source>
</evidence>
<name>A0A6A6PDM6_9PEZI</name>
<dbReference type="SMART" id="SM00014">
    <property type="entry name" value="acidPPc"/>
    <property type="match status" value="1"/>
</dbReference>
<feature type="transmembrane region" description="Helical" evidence="7">
    <location>
        <begin position="254"/>
        <end position="272"/>
    </location>
</feature>
<feature type="transmembrane region" description="Helical" evidence="7">
    <location>
        <begin position="193"/>
        <end position="214"/>
    </location>
</feature>
<keyword evidence="5 7" id="KW-0472">Membrane</keyword>
<keyword evidence="4 7" id="KW-1133">Transmembrane helix</keyword>
<accession>A0A6A6PDM6</accession>
<sequence length="315" mass="35379">MSSELPTVERPTAADGNDLDTEPAPSYIGRPSFKEWWKIEWLNFLTLLCLGGLSVGLSRVPVAFHRPFLLWNTDGSLLSPEFARPDHAYILNSLNCAIVSAAIPIAIYLLMFLRIGCFWDLNNAIMGHTTALLLSQVSHLLAKCLVGGYRPNFLQACKPDLERDEGIGYAGVYHMPDICTGDPRQIFRESKSWFSGHTAAATGAFLFLFLYLNAKLKFWADHHASLWKLCTSYISLLVIMLISGWVTVDAAHNWYDSLMGVFVGSLLALFAYRAHYQSILDWRTNHIPLMPDGRQQIPVSRGPVFTRQAGWGKRE</sequence>
<comment type="similarity">
    <text evidence="2">Belongs to the PA-phosphatase related phosphoesterase family.</text>
</comment>
<dbReference type="InterPro" id="IPR043216">
    <property type="entry name" value="PAP-like"/>
</dbReference>
<dbReference type="PANTHER" id="PTHR10165">
    <property type="entry name" value="LIPID PHOSPHATE PHOSPHATASE"/>
    <property type="match status" value="1"/>
</dbReference>
<dbReference type="GO" id="GO:0006644">
    <property type="term" value="P:phospholipid metabolic process"/>
    <property type="evidence" value="ECO:0007669"/>
    <property type="project" value="InterPro"/>
</dbReference>
<evidence type="ECO:0000256" key="5">
    <source>
        <dbReference type="ARBA" id="ARBA00023136"/>
    </source>
</evidence>
<evidence type="ECO:0000313" key="9">
    <source>
        <dbReference type="EMBL" id="KAF2462061.1"/>
    </source>
</evidence>
<dbReference type="GO" id="GO:0046839">
    <property type="term" value="P:phospholipid dephosphorylation"/>
    <property type="evidence" value="ECO:0007669"/>
    <property type="project" value="TreeGrafter"/>
</dbReference>
<dbReference type="InterPro" id="IPR036938">
    <property type="entry name" value="PAP2/HPO_sf"/>
</dbReference>
<protein>
    <recommendedName>
        <fullName evidence="8">Phosphatidic acid phosphatase type 2/haloperoxidase domain-containing protein</fullName>
    </recommendedName>
</protein>
<keyword evidence="3 7" id="KW-0812">Transmembrane</keyword>
<evidence type="ECO:0000256" key="2">
    <source>
        <dbReference type="ARBA" id="ARBA00008816"/>
    </source>
</evidence>
<dbReference type="GO" id="GO:0008195">
    <property type="term" value="F:phosphatidate phosphatase activity"/>
    <property type="evidence" value="ECO:0007669"/>
    <property type="project" value="TreeGrafter"/>
</dbReference>
<feature type="domain" description="Phosphatidic acid phosphatase type 2/haloperoxidase" evidence="8">
    <location>
        <begin position="123"/>
        <end position="272"/>
    </location>
</feature>
<dbReference type="InterPro" id="IPR000326">
    <property type="entry name" value="PAP2/HPO"/>
</dbReference>
<gene>
    <name evidence="9" type="ORF">BDY21DRAFT_6711</name>
</gene>
<feature type="transmembrane region" description="Helical" evidence="7">
    <location>
        <begin position="89"/>
        <end position="113"/>
    </location>
</feature>
<evidence type="ECO:0000256" key="4">
    <source>
        <dbReference type="ARBA" id="ARBA00022989"/>
    </source>
</evidence>
<dbReference type="SUPFAM" id="SSF48317">
    <property type="entry name" value="Acid phosphatase/Vanadium-dependent haloperoxidase"/>
    <property type="match status" value="1"/>
</dbReference>
<dbReference type="OrthoDB" id="10030083at2759"/>
<dbReference type="Pfam" id="PF01569">
    <property type="entry name" value="PAP2"/>
    <property type="match status" value="1"/>
</dbReference>
<keyword evidence="10" id="KW-1185">Reference proteome</keyword>
<comment type="subcellular location">
    <subcellularLocation>
        <location evidence="1">Membrane</location>
        <topology evidence="1">Multi-pass membrane protein</topology>
    </subcellularLocation>
</comment>
<evidence type="ECO:0000256" key="6">
    <source>
        <dbReference type="SAM" id="MobiDB-lite"/>
    </source>
</evidence>
<evidence type="ECO:0000313" key="10">
    <source>
        <dbReference type="Proteomes" id="UP000799766"/>
    </source>
</evidence>
<dbReference type="GO" id="GO:0016020">
    <property type="term" value="C:membrane"/>
    <property type="evidence" value="ECO:0007669"/>
    <property type="project" value="UniProtKB-SubCell"/>
</dbReference>
<organism evidence="9 10">
    <name type="scientific">Lineolata rhizophorae</name>
    <dbReference type="NCBI Taxonomy" id="578093"/>
    <lineage>
        <taxon>Eukaryota</taxon>
        <taxon>Fungi</taxon>
        <taxon>Dikarya</taxon>
        <taxon>Ascomycota</taxon>
        <taxon>Pezizomycotina</taxon>
        <taxon>Dothideomycetes</taxon>
        <taxon>Dothideomycetes incertae sedis</taxon>
        <taxon>Lineolatales</taxon>
        <taxon>Lineolataceae</taxon>
        <taxon>Lineolata</taxon>
    </lineage>
</organism>
<feature type="transmembrane region" description="Helical" evidence="7">
    <location>
        <begin position="41"/>
        <end position="64"/>
    </location>
</feature>
<dbReference type="Proteomes" id="UP000799766">
    <property type="component" value="Unassembled WGS sequence"/>
</dbReference>
<feature type="transmembrane region" description="Helical" evidence="7">
    <location>
        <begin position="226"/>
        <end position="248"/>
    </location>
</feature>
<dbReference type="Gene3D" id="1.20.144.10">
    <property type="entry name" value="Phosphatidic acid phosphatase type 2/haloperoxidase"/>
    <property type="match status" value="1"/>
</dbReference>
<proteinExistence type="inferred from homology"/>
<evidence type="ECO:0000256" key="7">
    <source>
        <dbReference type="SAM" id="Phobius"/>
    </source>
</evidence>
<evidence type="ECO:0000259" key="8">
    <source>
        <dbReference type="SMART" id="SM00014"/>
    </source>
</evidence>
<reference evidence="9" key="1">
    <citation type="journal article" date="2020" name="Stud. Mycol.">
        <title>101 Dothideomycetes genomes: a test case for predicting lifestyles and emergence of pathogens.</title>
        <authorList>
            <person name="Haridas S."/>
            <person name="Albert R."/>
            <person name="Binder M."/>
            <person name="Bloem J."/>
            <person name="Labutti K."/>
            <person name="Salamov A."/>
            <person name="Andreopoulos B."/>
            <person name="Baker S."/>
            <person name="Barry K."/>
            <person name="Bills G."/>
            <person name="Bluhm B."/>
            <person name="Cannon C."/>
            <person name="Castanera R."/>
            <person name="Culley D."/>
            <person name="Daum C."/>
            <person name="Ezra D."/>
            <person name="Gonzalez J."/>
            <person name="Henrissat B."/>
            <person name="Kuo A."/>
            <person name="Liang C."/>
            <person name="Lipzen A."/>
            <person name="Lutzoni F."/>
            <person name="Magnuson J."/>
            <person name="Mondo S."/>
            <person name="Nolan M."/>
            <person name="Ohm R."/>
            <person name="Pangilinan J."/>
            <person name="Park H.-J."/>
            <person name="Ramirez L."/>
            <person name="Alfaro M."/>
            <person name="Sun H."/>
            <person name="Tritt A."/>
            <person name="Yoshinaga Y."/>
            <person name="Zwiers L.-H."/>
            <person name="Turgeon B."/>
            <person name="Goodwin S."/>
            <person name="Spatafora J."/>
            <person name="Crous P."/>
            <person name="Grigoriev I."/>
        </authorList>
    </citation>
    <scope>NUCLEOTIDE SEQUENCE</scope>
    <source>
        <strain evidence="9">ATCC 16933</strain>
    </source>
</reference>
<evidence type="ECO:0000256" key="3">
    <source>
        <dbReference type="ARBA" id="ARBA00022692"/>
    </source>
</evidence>
<feature type="region of interest" description="Disordered" evidence="6">
    <location>
        <begin position="1"/>
        <end position="23"/>
    </location>
</feature>
<dbReference type="AlphaFoldDB" id="A0A6A6PDM6"/>
<dbReference type="EMBL" id="MU001670">
    <property type="protein sequence ID" value="KAF2462061.1"/>
    <property type="molecule type" value="Genomic_DNA"/>
</dbReference>
<dbReference type="PANTHER" id="PTHR10165:SF84">
    <property type="entry name" value="PHOSPHATIDIC ACID PHOSPHATASE BETA"/>
    <property type="match status" value="1"/>
</dbReference>